<feature type="transmembrane region" description="Helical" evidence="10">
    <location>
        <begin position="35"/>
        <end position="62"/>
    </location>
</feature>
<dbReference type="InterPro" id="IPR004117">
    <property type="entry name" value="7tm6_olfct_rcpt"/>
</dbReference>
<evidence type="ECO:0000256" key="1">
    <source>
        <dbReference type="ARBA" id="ARBA00004651"/>
    </source>
</evidence>
<proteinExistence type="inferred from homology"/>
<dbReference type="PANTHER" id="PTHR21137">
    <property type="entry name" value="ODORANT RECEPTOR"/>
    <property type="match status" value="1"/>
</dbReference>
<feature type="transmembrane region" description="Helical" evidence="10">
    <location>
        <begin position="280"/>
        <end position="300"/>
    </location>
</feature>
<keyword evidence="6 10" id="KW-1133">Transmembrane helix</keyword>
<dbReference type="Pfam" id="PF02949">
    <property type="entry name" value="7tm_6"/>
    <property type="match status" value="1"/>
</dbReference>
<comment type="subcellular location">
    <subcellularLocation>
        <location evidence="1 10">Cell membrane</location>
        <topology evidence="1 10">Multi-pass membrane protein</topology>
    </subcellularLocation>
</comment>
<keyword evidence="7 10" id="KW-0472">Membrane</keyword>
<dbReference type="Proteomes" id="UP001168821">
    <property type="component" value="Unassembled WGS sequence"/>
</dbReference>
<sequence length="375" mass="43569">MNRFEWQSAVNLNILTLKIIGLWPQGDETYKKNIYTFYSATILIVFVCGHNFFQTVNIIFILDDFESFTATIFVTLSCIGSVLKAYSLIQNMDTLKGLFVTLRSEMFLPKNQQQINLIQPGIKVWKIICIALNFMGGNCALFWSTYPILDKADYRLPFLAWYPFPTTVSPNYELTYLYQVVCIWFIVMFNANIDSLIAALNMIIGAQCDILCDNLRNLNTGNMEENFEYCVEHHKAILEFCKKGNDFYTWILLFQFFTSAVSLGFSMFLLTRVAAFTSEFFSFIVYSNAVIIEIFLYCWFGNEVEIKSSNIPYSVFQADWVDSTKVHRKIVFFTMRTQRSIRLSALNLFFLSLETFKTILRTAWSYFAVLNQVNT</sequence>
<keyword evidence="8 10" id="KW-0675">Receptor</keyword>
<dbReference type="GO" id="GO:0005549">
    <property type="term" value="F:odorant binding"/>
    <property type="evidence" value="ECO:0007669"/>
    <property type="project" value="InterPro"/>
</dbReference>
<organism evidence="11 12">
    <name type="scientific">Zophobas morio</name>
    <dbReference type="NCBI Taxonomy" id="2755281"/>
    <lineage>
        <taxon>Eukaryota</taxon>
        <taxon>Metazoa</taxon>
        <taxon>Ecdysozoa</taxon>
        <taxon>Arthropoda</taxon>
        <taxon>Hexapoda</taxon>
        <taxon>Insecta</taxon>
        <taxon>Pterygota</taxon>
        <taxon>Neoptera</taxon>
        <taxon>Endopterygota</taxon>
        <taxon>Coleoptera</taxon>
        <taxon>Polyphaga</taxon>
        <taxon>Cucujiformia</taxon>
        <taxon>Tenebrionidae</taxon>
        <taxon>Zophobas</taxon>
    </lineage>
</organism>
<evidence type="ECO:0000256" key="4">
    <source>
        <dbReference type="ARBA" id="ARBA00022692"/>
    </source>
</evidence>
<evidence type="ECO:0000256" key="2">
    <source>
        <dbReference type="ARBA" id="ARBA00022475"/>
    </source>
</evidence>
<evidence type="ECO:0000256" key="9">
    <source>
        <dbReference type="ARBA" id="ARBA00023224"/>
    </source>
</evidence>
<keyword evidence="9 10" id="KW-0807">Transducer</keyword>
<protein>
    <recommendedName>
        <fullName evidence="10">Odorant receptor</fullName>
    </recommendedName>
</protein>
<gene>
    <name evidence="11" type="ORF">Zmor_007821</name>
</gene>
<keyword evidence="2" id="KW-1003">Cell membrane</keyword>
<evidence type="ECO:0000256" key="10">
    <source>
        <dbReference type="RuleBase" id="RU351113"/>
    </source>
</evidence>
<keyword evidence="12" id="KW-1185">Reference proteome</keyword>
<keyword evidence="4 10" id="KW-0812">Transmembrane</keyword>
<dbReference type="EMBL" id="JALNTZ010000002">
    <property type="protein sequence ID" value="KAJ3663572.1"/>
    <property type="molecule type" value="Genomic_DNA"/>
</dbReference>
<evidence type="ECO:0000313" key="12">
    <source>
        <dbReference type="Proteomes" id="UP001168821"/>
    </source>
</evidence>
<feature type="transmembrane region" description="Helical" evidence="10">
    <location>
        <begin position="68"/>
        <end position="89"/>
    </location>
</feature>
<dbReference type="GO" id="GO:0007165">
    <property type="term" value="P:signal transduction"/>
    <property type="evidence" value="ECO:0007669"/>
    <property type="project" value="UniProtKB-KW"/>
</dbReference>
<name>A0AA38IU84_9CUCU</name>
<dbReference type="GO" id="GO:0005886">
    <property type="term" value="C:plasma membrane"/>
    <property type="evidence" value="ECO:0007669"/>
    <property type="project" value="UniProtKB-SubCell"/>
</dbReference>
<evidence type="ECO:0000313" key="11">
    <source>
        <dbReference type="EMBL" id="KAJ3663572.1"/>
    </source>
</evidence>
<comment type="caution">
    <text evidence="11">The sequence shown here is derived from an EMBL/GenBank/DDBJ whole genome shotgun (WGS) entry which is preliminary data.</text>
</comment>
<accession>A0AA38IU84</accession>
<evidence type="ECO:0000256" key="6">
    <source>
        <dbReference type="ARBA" id="ARBA00022989"/>
    </source>
</evidence>
<feature type="transmembrane region" description="Helical" evidence="10">
    <location>
        <begin position="124"/>
        <end position="146"/>
    </location>
</feature>
<feature type="transmembrane region" description="Helical" evidence="10">
    <location>
        <begin position="247"/>
        <end position="268"/>
    </location>
</feature>
<evidence type="ECO:0000256" key="8">
    <source>
        <dbReference type="ARBA" id="ARBA00023170"/>
    </source>
</evidence>
<dbReference type="AlphaFoldDB" id="A0AA38IU84"/>
<keyword evidence="5 10" id="KW-0552">Olfaction</keyword>
<evidence type="ECO:0000256" key="5">
    <source>
        <dbReference type="ARBA" id="ARBA00022725"/>
    </source>
</evidence>
<dbReference type="GO" id="GO:0004984">
    <property type="term" value="F:olfactory receptor activity"/>
    <property type="evidence" value="ECO:0007669"/>
    <property type="project" value="InterPro"/>
</dbReference>
<comment type="similarity">
    <text evidence="10">Belongs to the insect chemoreceptor superfamily. Heteromeric odorant receptor channel (TC 1.A.69) family.</text>
</comment>
<dbReference type="PANTHER" id="PTHR21137:SF35">
    <property type="entry name" value="ODORANT RECEPTOR 19A-RELATED"/>
    <property type="match status" value="1"/>
</dbReference>
<evidence type="ECO:0000256" key="7">
    <source>
        <dbReference type="ARBA" id="ARBA00023136"/>
    </source>
</evidence>
<comment type="caution">
    <text evidence="10">Lacks conserved residue(s) required for the propagation of feature annotation.</text>
</comment>
<feature type="transmembrane region" description="Helical" evidence="10">
    <location>
        <begin position="176"/>
        <end position="193"/>
    </location>
</feature>
<keyword evidence="3 10" id="KW-0716">Sensory transduction</keyword>
<evidence type="ECO:0000256" key="3">
    <source>
        <dbReference type="ARBA" id="ARBA00022606"/>
    </source>
</evidence>
<reference evidence="11" key="1">
    <citation type="journal article" date="2023" name="G3 (Bethesda)">
        <title>Whole genome assemblies of Zophobas morio and Tenebrio molitor.</title>
        <authorList>
            <person name="Kaur S."/>
            <person name="Stinson S.A."/>
            <person name="diCenzo G.C."/>
        </authorList>
    </citation>
    <scope>NUCLEOTIDE SEQUENCE</scope>
    <source>
        <strain evidence="11">QUZm001</strain>
    </source>
</reference>